<keyword evidence="1" id="KW-1133">Transmembrane helix</keyword>
<evidence type="ECO:0000256" key="1">
    <source>
        <dbReference type="SAM" id="Phobius"/>
    </source>
</evidence>
<reference evidence="2 3" key="1">
    <citation type="submission" date="2018-03" db="EMBL/GenBank/DDBJ databases">
        <authorList>
            <person name="Gully D."/>
        </authorList>
    </citation>
    <scope>NUCLEOTIDE SEQUENCE [LARGE SCALE GENOMIC DNA]</scope>
    <source>
        <strain evidence="2">ORS3257</strain>
    </source>
</reference>
<evidence type="ECO:0000313" key="2">
    <source>
        <dbReference type="EMBL" id="SPP93543.1"/>
    </source>
</evidence>
<dbReference type="KEGG" id="bvz:BRAD3257_2471"/>
<dbReference type="RefSeq" id="WP_283809952.1">
    <property type="nucleotide sequence ID" value="NZ_JAGIKT010000034.1"/>
</dbReference>
<keyword evidence="1" id="KW-0812">Transmembrane</keyword>
<dbReference type="EMBL" id="LS398110">
    <property type="protein sequence ID" value="SPP93543.1"/>
    <property type="molecule type" value="Genomic_DNA"/>
</dbReference>
<feature type="transmembrane region" description="Helical" evidence="1">
    <location>
        <begin position="12"/>
        <end position="37"/>
    </location>
</feature>
<dbReference type="AlphaFoldDB" id="A0A2U3PWM0"/>
<protein>
    <submittedName>
        <fullName evidence="2">Uncharacterized protein</fullName>
    </submittedName>
</protein>
<proteinExistence type="predicted"/>
<keyword evidence="1" id="KW-0472">Membrane</keyword>
<dbReference type="Proteomes" id="UP000246085">
    <property type="component" value="Chromosome BRAD3257"/>
</dbReference>
<evidence type="ECO:0000313" key="3">
    <source>
        <dbReference type="Proteomes" id="UP000246085"/>
    </source>
</evidence>
<name>A0A2U3PWM0_9BRAD</name>
<organism evidence="2 3">
    <name type="scientific">Bradyrhizobium vignae</name>
    <dbReference type="NCBI Taxonomy" id="1549949"/>
    <lineage>
        <taxon>Bacteria</taxon>
        <taxon>Pseudomonadati</taxon>
        <taxon>Pseudomonadota</taxon>
        <taxon>Alphaproteobacteria</taxon>
        <taxon>Hyphomicrobiales</taxon>
        <taxon>Nitrobacteraceae</taxon>
        <taxon>Bradyrhizobium</taxon>
    </lineage>
</organism>
<sequence>MQTGTRNLERVVTVIVLTMTLSMIWGAVLTLVIALAARGLGV</sequence>
<accession>A0A2U3PWM0</accession>
<gene>
    <name evidence="2" type="ORF">BRAD3257_2471</name>
</gene>